<dbReference type="Proteomes" id="UP000828390">
    <property type="component" value="Unassembled WGS sequence"/>
</dbReference>
<dbReference type="InterPro" id="IPR011042">
    <property type="entry name" value="6-blade_b-propeller_TolB-like"/>
</dbReference>
<reference evidence="1" key="1">
    <citation type="journal article" date="2019" name="bioRxiv">
        <title>The Genome of the Zebra Mussel, Dreissena polymorpha: A Resource for Invasive Species Research.</title>
        <authorList>
            <person name="McCartney M.A."/>
            <person name="Auch B."/>
            <person name="Kono T."/>
            <person name="Mallez S."/>
            <person name="Zhang Y."/>
            <person name="Obille A."/>
            <person name="Becker A."/>
            <person name="Abrahante J.E."/>
            <person name="Garbe J."/>
            <person name="Badalamenti J.P."/>
            <person name="Herman A."/>
            <person name="Mangelson H."/>
            <person name="Liachko I."/>
            <person name="Sullivan S."/>
            <person name="Sone E.D."/>
            <person name="Koren S."/>
            <person name="Silverstein K.A.T."/>
            <person name="Beckman K.B."/>
            <person name="Gohl D.M."/>
        </authorList>
    </citation>
    <scope>NUCLEOTIDE SEQUENCE</scope>
    <source>
        <strain evidence="1">Duluth1</strain>
        <tissue evidence="1">Whole animal</tissue>
    </source>
</reference>
<keyword evidence="2" id="KW-1185">Reference proteome</keyword>
<organism evidence="1 2">
    <name type="scientific">Dreissena polymorpha</name>
    <name type="common">Zebra mussel</name>
    <name type="synonym">Mytilus polymorpha</name>
    <dbReference type="NCBI Taxonomy" id="45954"/>
    <lineage>
        <taxon>Eukaryota</taxon>
        <taxon>Metazoa</taxon>
        <taxon>Spiralia</taxon>
        <taxon>Lophotrochozoa</taxon>
        <taxon>Mollusca</taxon>
        <taxon>Bivalvia</taxon>
        <taxon>Autobranchia</taxon>
        <taxon>Heteroconchia</taxon>
        <taxon>Euheterodonta</taxon>
        <taxon>Imparidentia</taxon>
        <taxon>Neoheterodontei</taxon>
        <taxon>Myida</taxon>
        <taxon>Dreissenoidea</taxon>
        <taxon>Dreissenidae</taxon>
        <taxon>Dreissena</taxon>
    </lineage>
</organism>
<name>A0A9D4I564_DREPO</name>
<evidence type="ECO:0000313" key="1">
    <source>
        <dbReference type="EMBL" id="KAH3748615.1"/>
    </source>
</evidence>
<dbReference type="Gene3D" id="2.120.10.30">
    <property type="entry name" value="TolB, C-terminal domain"/>
    <property type="match status" value="1"/>
</dbReference>
<dbReference type="SUPFAM" id="SSF63825">
    <property type="entry name" value="YWTD domain"/>
    <property type="match status" value="1"/>
</dbReference>
<dbReference type="AlphaFoldDB" id="A0A9D4I564"/>
<reference evidence="1" key="2">
    <citation type="submission" date="2020-11" db="EMBL/GenBank/DDBJ databases">
        <authorList>
            <person name="McCartney M.A."/>
            <person name="Auch B."/>
            <person name="Kono T."/>
            <person name="Mallez S."/>
            <person name="Becker A."/>
            <person name="Gohl D.M."/>
            <person name="Silverstein K.A.T."/>
            <person name="Koren S."/>
            <person name="Bechman K.B."/>
            <person name="Herman A."/>
            <person name="Abrahante J.E."/>
            <person name="Garbe J."/>
        </authorList>
    </citation>
    <scope>NUCLEOTIDE SEQUENCE</scope>
    <source>
        <strain evidence="1">Duluth1</strain>
        <tissue evidence="1">Whole animal</tissue>
    </source>
</reference>
<accession>A0A9D4I564</accession>
<evidence type="ECO:0000313" key="2">
    <source>
        <dbReference type="Proteomes" id="UP000828390"/>
    </source>
</evidence>
<dbReference type="EMBL" id="JAIWYP010000010">
    <property type="protein sequence ID" value="KAH3748615.1"/>
    <property type="molecule type" value="Genomic_DNA"/>
</dbReference>
<comment type="caution">
    <text evidence="1">The sequence shown here is derived from an EMBL/GenBank/DDBJ whole genome shotgun (WGS) entry which is preliminary data.</text>
</comment>
<protein>
    <submittedName>
        <fullName evidence="1">Uncharacterized protein</fullName>
    </submittedName>
</protein>
<sequence length="99" mass="11385">MLHKSWALLYNKNTCTVSPDGDRIYVANQAKKHLVTLSRDGTNNCSLSDTALKWEYINGLHVTDSGHVLVCGFFSHTIIQVDRDGRQRQWQKWSHIKMV</sequence>
<gene>
    <name evidence="1" type="ORF">DPMN_183061</name>
</gene>
<proteinExistence type="predicted"/>